<reference evidence="1" key="2">
    <citation type="journal article" date="2015" name="Fish Shellfish Immunol.">
        <title>Early steps in the European eel (Anguilla anguilla)-Vibrio vulnificus interaction in the gills: Role of the RtxA13 toxin.</title>
        <authorList>
            <person name="Callol A."/>
            <person name="Pajuelo D."/>
            <person name="Ebbesson L."/>
            <person name="Teles M."/>
            <person name="MacKenzie S."/>
            <person name="Amaro C."/>
        </authorList>
    </citation>
    <scope>NUCLEOTIDE SEQUENCE</scope>
</reference>
<proteinExistence type="predicted"/>
<organism evidence="1">
    <name type="scientific">Anguilla anguilla</name>
    <name type="common">European freshwater eel</name>
    <name type="synonym">Muraena anguilla</name>
    <dbReference type="NCBI Taxonomy" id="7936"/>
    <lineage>
        <taxon>Eukaryota</taxon>
        <taxon>Metazoa</taxon>
        <taxon>Chordata</taxon>
        <taxon>Craniata</taxon>
        <taxon>Vertebrata</taxon>
        <taxon>Euteleostomi</taxon>
        <taxon>Actinopterygii</taxon>
        <taxon>Neopterygii</taxon>
        <taxon>Teleostei</taxon>
        <taxon>Anguilliformes</taxon>
        <taxon>Anguillidae</taxon>
        <taxon>Anguilla</taxon>
    </lineage>
</organism>
<dbReference type="EMBL" id="GBXM01025573">
    <property type="protein sequence ID" value="JAH83004.1"/>
    <property type="molecule type" value="Transcribed_RNA"/>
</dbReference>
<name>A0A0E9VXY6_ANGAN</name>
<evidence type="ECO:0000313" key="1">
    <source>
        <dbReference type="EMBL" id="JAH83004.1"/>
    </source>
</evidence>
<reference evidence="1" key="1">
    <citation type="submission" date="2014-11" db="EMBL/GenBank/DDBJ databases">
        <authorList>
            <person name="Amaro Gonzalez C."/>
        </authorList>
    </citation>
    <scope>NUCLEOTIDE SEQUENCE</scope>
</reference>
<sequence length="41" mass="4812">MFFADSTLYKWAFKNMICDYQVRQDAVRLYICICSADPNLG</sequence>
<protein>
    <submittedName>
        <fullName evidence="1">Uncharacterized protein</fullName>
    </submittedName>
</protein>
<dbReference type="AlphaFoldDB" id="A0A0E9VXY6"/>
<accession>A0A0E9VXY6</accession>